<dbReference type="GO" id="GO:0015074">
    <property type="term" value="P:DNA integration"/>
    <property type="evidence" value="ECO:0007669"/>
    <property type="project" value="UniProtKB-KW"/>
</dbReference>
<keyword evidence="9" id="KW-1185">Reference proteome</keyword>
<feature type="domain" description="Core-binding (CB)" evidence="7">
    <location>
        <begin position="73"/>
        <end position="164"/>
    </location>
</feature>
<dbReference type="SUPFAM" id="SSF56349">
    <property type="entry name" value="DNA breaking-rejoining enzymes"/>
    <property type="match status" value="1"/>
</dbReference>
<dbReference type="STRING" id="392015.SAMN05421543_10946"/>
<feature type="domain" description="Tyr recombinase" evidence="6">
    <location>
        <begin position="192"/>
        <end position="394"/>
    </location>
</feature>
<dbReference type="Proteomes" id="UP000183508">
    <property type="component" value="Unassembled WGS sequence"/>
</dbReference>
<dbReference type="InterPro" id="IPR002104">
    <property type="entry name" value="Integrase_catalytic"/>
</dbReference>
<accession>A0A1I7JAG2</accession>
<dbReference type="InterPro" id="IPR050090">
    <property type="entry name" value="Tyrosine_recombinase_XerCD"/>
</dbReference>
<dbReference type="PROSITE" id="PS51898">
    <property type="entry name" value="TYR_RECOMBINASE"/>
    <property type="match status" value="1"/>
</dbReference>
<dbReference type="PROSITE" id="PS51900">
    <property type="entry name" value="CB"/>
    <property type="match status" value="1"/>
</dbReference>
<dbReference type="InterPro" id="IPR004107">
    <property type="entry name" value="Integrase_SAM-like_N"/>
</dbReference>
<reference evidence="9" key="1">
    <citation type="submission" date="2016-10" db="EMBL/GenBank/DDBJ databases">
        <authorList>
            <person name="Varghese N."/>
        </authorList>
    </citation>
    <scope>NUCLEOTIDE SEQUENCE [LARGE SCALE GENOMIC DNA]</scope>
    <source>
        <strain evidence="9">DSM 17980</strain>
    </source>
</reference>
<evidence type="ECO:0000256" key="4">
    <source>
        <dbReference type="ARBA" id="ARBA00023172"/>
    </source>
</evidence>
<name>A0A1I7JAG2_9BACL</name>
<evidence type="ECO:0000313" key="8">
    <source>
        <dbReference type="EMBL" id="SFU82144.1"/>
    </source>
</evidence>
<dbReference type="AlphaFoldDB" id="A0A1I7JAG2"/>
<dbReference type="RefSeq" id="WP_074952090.1">
    <property type="nucleotide sequence ID" value="NZ_FPBV01000009.1"/>
</dbReference>
<evidence type="ECO:0000259" key="6">
    <source>
        <dbReference type="PROSITE" id="PS51898"/>
    </source>
</evidence>
<dbReference type="PANTHER" id="PTHR30349">
    <property type="entry name" value="PHAGE INTEGRASE-RELATED"/>
    <property type="match status" value="1"/>
</dbReference>
<dbReference type="GO" id="GO:0006310">
    <property type="term" value="P:DNA recombination"/>
    <property type="evidence" value="ECO:0007669"/>
    <property type="project" value="UniProtKB-KW"/>
</dbReference>
<dbReference type="Pfam" id="PF00589">
    <property type="entry name" value="Phage_integrase"/>
    <property type="match status" value="1"/>
</dbReference>
<evidence type="ECO:0000259" key="7">
    <source>
        <dbReference type="PROSITE" id="PS51900"/>
    </source>
</evidence>
<dbReference type="InterPro" id="IPR044068">
    <property type="entry name" value="CB"/>
</dbReference>
<keyword evidence="2" id="KW-0229">DNA integration</keyword>
<organism evidence="8 9">
    <name type="scientific">Alicyclobacillus macrosporangiidus</name>
    <dbReference type="NCBI Taxonomy" id="392015"/>
    <lineage>
        <taxon>Bacteria</taxon>
        <taxon>Bacillati</taxon>
        <taxon>Bacillota</taxon>
        <taxon>Bacilli</taxon>
        <taxon>Bacillales</taxon>
        <taxon>Alicyclobacillaceae</taxon>
        <taxon>Alicyclobacillus</taxon>
    </lineage>
</organism>
<gene>
    <name evidence="8" type="ORF">SAMN05421543_10946</name>
</gene>
<protein>
    <submittedName>
        <fullName evidence="8">Integrase</fullName>
    </submittedName>
</protein>
<evidence type="ECO:0000256" key="5">
    <source>
        <dbReference type="PROSITE-ProRule" id="PRU01248"/>
    </source>
</evidence>
<evidence type="ECO:0000256" key="3">
    <source>
        <dbReference type="ARBA" id="ARBA00023125"/>
    </source>
</evidence>
<dbReference type="CDD" id="cd01189">
    <property type="entry name" value="INT_ICEBs1_C_like"/>
    <property type="match status" value="1"/>
</dbReference>
<dbReference type="Gene3D" id="1.10.443.10">
    <property type="entry name" value="Intergrase catalytic core"/>
    <property type="match status" value="1"/>
</dbReference>
<dbReference type="PANTHER" id="PTHR30349:SF64">
    <property type="entry name" value="PROPHAGE INTEGRASE INTD-RELATED"/>
    <property type="match status" value="1"/>
</dbReference>
<dbReference type="InterPro" id="IPR011010">
    <property type="entry name" value="DNA_brk_join_enz"/>
</dbReference>
<dbReference type="Gene3D" id="1.10.150.130">
    <property type="match status" value="1"/>
</dbReference>
<comment type="similarity">
    <text evidence="1">Belongs to the 'phage' integrase family.</text>
</comment>
<evidence type="ECO:0000256" key="2">
    <source>
        <dbReference type="ARBA" id="ARBA00022908"/>
    </source>
</evidence>
<dbReference type="GO" id="GO:0003677">
    <property type="term" value="F:DNA binding"/>
    <property type="evidence" value="ECO:0007669"/>
    <property type="project" value="UniProtKB-UniRule"/>
</dbReference>
<evidence type="ECO:0000313" key="9">
    <source>
        <dbReference type="Proteomes" id="UP000183508"/>
    </source>
</evidence>
<dbReference type="InterPro" id="IPR013762">
    <property type="entry name" value="Integrase-like_cat_sf"/>
</dbReference>
<evidence type="ECO:0000256" key="1">
    <source>
        <dbReference type="ARBA" id="ARBA00008857"/>
    </source>
</evidence>
<dbReference type="Pfam" id="PF14659">
    <property type="entry name" value="Phage_int_SAM_3"/>
    <property type="match status" value="1"/>
</dbReference>
<keyword evidence="4" id="KW-0233">DNA recombination</keyword>
<sequence length="408" mass="48140">MPSIEKRGKNSWRLIVEGGYDATGKRIQYRRTIRVDDEAILKSKRRLQDYLDMELARFRQEIESGQYLKPERVTFAEFVETWKTNYADINLGAYTRKNYMGYIRSRLLPVFGHMEMSKIRTMHIVSFFTSLRTEGRKDGRDKPLATNTLLNIYKTLKSIFDAAERWKVIPSNPMDGVQRPTPDKREKKALKARKKAYTWQEAADLIVALNDEPEHWRLYYLGVLLGGFRRGEMLGVEWHQVDFERGGIHVEKQISMDEQGRPVEAELKTEESAAFVPMPRWYMAELAQYRRHWMQERLLLGPQWRGGDKQYLFHNGFGDKLYPDTPSLHWRRFLSKHNLPRIRLHDLRHTTAMLLREEGVDLKTIQERLRHTRLSTTADLYTHESDLVSREAADRLEKLNPLSRSRSS</sequence>
<dbReference type="EMBL" id="FPBV01000009">
    <property type="protein sequence ID" value="SFU82144.1"/>
    <property type="molecule type" value="Genomic_DNA"/>
</dbReference>
<keyword evidence="3 5" id="KW-0238">DNA-binding</keyword>
<dbReference type="OrthoDB" id="9803188at2"/>
<proteinExistence type="inferred from homology"/>
<dbReference type="InterPro" id="IPR010998">
    <property type="entry name" value="Integrase_recombinase_N"/>
</dbReference>